<dbReference type="GO" id="GO:0016705">
    <property type="term" value="F:oxidoreductase activity, acting on paired donors, with incorporation or reduction of molecular oxygen"/>
    <property type="evidence" value="ECO:0007669"/>
    <property type="project" value="InterPro"/>
</dbReference>
<dbReference type="GO" id="GO:0004497">
    <property type="term" value="F:monooxygenase activity"/>
    <property type="evidence" value="ECO:0007669"/>
    <property type="project" value="InterPro"/>
</dbReference>
<evidence type="ECO:0000313" key="5">
    <source>
        <dbReference type="EMBL" id="EMS52043.1"/>
    </source>
</evidence>
<comment type="similarity">
    <text evidence="1">Belongs to the cytochrome P450 family.</text>
</comment>
<evidence type="ECO:0000256" key="3">
    <source>
        <dbReference type="ARBA" id="ARBA00023002"/>
    </source>
</evidence>
<dbReference type="Gene3D" id="1.10.630.10">
    <property type="entry name" value="Cytochrome P450"/>
    <property type="match status" value="3"/>
</dbReference>
<keyword evidence="3" id="KW-0560">Oxidoreductase</keyword>
<name>M7YND8_TRIUA</name>
<dbReference type="GO" id="GO:0020037">
    <property type="term" value="F:heme binding"/>
    <property type="evidence" value="ECO:0007669"/>
    <property type="project" value="InterPro"/>
</dbReference>
<accession>M7YND8</accession>
<keyword evidence="4" id="KW-0408">Iron</keyword>
<evidence type="ECO:0000256" key="4">
    <source>
        <dbReference type="ARBA" id="ARBA00023004"/>
    </source>
</evidence>
<dbReference type="AlphaFoldDB" id="M7YND8"/>
<dbReference type="eggNOG" id="KOG0157">
    <property type="taxonomic scope" value="Eukaryota"/>
</dbReference>
<dbReference type="SUPFAM" id="SSF48264">
    <property type="entry name" value="Cytochrome P450"/>
    <property type="match status" value="3"/>
</dbReference>
<protein>
    <submittedName>
        <fullName evidence="5">Cytochrome P450 86B1</fullName>
    </submittedName>
</protein>
<reference evidence="5" key="1">
    <citation type="journal article" date="2013" name="Nature">
        <title>Draft genome of the wheat A-genome progenitor Triticum urartu.</title>
        <authorList>
            <person name="Ling H.Q."/>
            <person name="Zhao S."/>
            <person name="Liu D."/>
            <person name="Wang J."/>
            <person name="Sun H."/>
            <person name="Zhang C."/>
            <person name="Fan H."/>
            <person name="Li D."/>
            <person name="Dong L."/>
            <person name="Tao Y."/>
            <person name="Gao C."/>
            <person name="Wu H."/>
            <person name="Li Y."/>
            <person name="Cui Y."/>
            <person name="Guo X."/>
            <person name="Zheng S."/>
            <person name="Wang B."/>
            <person name="Yu K."/>
            <person name="Liang Q."/>
            <person name="Yang W."/>
            <person name="Lou X."/>
            <person name="Chen J."/>
            <person name="Feng M."/>
            <person name="Jian J."/>
            <person name="Zhang X."/>
            <person name="Luo G."/>
            <person name="Jiang Y."/>
            <person name="Liu J."/>
            <person name="Wang Z."/>
            <person name="Sha Y."/>
            <person name="Zhang B."/>
            <person name="Wu H."/>
            <person name="Tang D."/>
            <person name="Shen Q."/>
            <person name="Xue P."/>
            <person name="Zou S."/>
            <person name="Wang X."/>
            <person name="Liu X."/>
            <person name="Wang F."/>
            <person name="Yang Y."/>
            <person name="An X."/>
            <person name="Dong Z."/>
            <person name="Zhang K."/>
            <person name="Zhang X."/>
            <person name="Luo M.C."/>
            <person name="Dvorak J."/>
            <person name="Tong Y."/>
            <person name="Wang J."/>
            <person name="Yang H."/>
            <person name="Li Z."/>
            <person name="Wang D."/>
            <person name="Zhang A."/>
            <person name="Wang J."/>
        </authorList>
    </citation>
    <scope>NUCLEOTIDE SEQUENCE</scope>
</reference>
<dbReference type="InterPro" id="IPR001128">
    <property type="entry name" value="Cyt_P450"/>
</dbReference>
<dbReference type="GO" id="GO:0005506">
    <property type="term" value="F:iron ion binding"/>
    <property type="evidence" value="ECO:0007669"/>
    <property type="project" value="InterPro"/>
</dbReference>
<dbReference type="Pfam" id="PF00067">
    <property type="entry name" value="p450"/>
    <property type="match status" value="3"/>
</dbReference>
<keyword evidence="2" id="KW-0479">Metal-binding</keyword>
<sequence length="639" mass="72824">MYNFHEYSYLVLARSGLNFNGDGAPGAGMRFFITCDPANIQHIFTTNYHNCPKGAEFAAIFDIMAGGLFTIDGELWHQRRVKFVGVISSPWFTDRVAAHCRDKVKDHLLPLLARMASTATSFDMQELMVRLMFDMTATAVFGVDPGFLSLDMPPIDASIAMDMVMEVGFLRHTMPASLWKAMRWLNIGPERKLHEAKKVLHRFVVHTIERRKTTRENAGHDEDEEHIFTTNYHNFPKGAEFAAIFDIMAGGLFTIDGELWHQRRVKFVGVISSPWFTDRVAAHCRDKVKDHLLPLLARMASTATSFDMQELMVRLMFDMTATAVFGVDPGFLSLDMPPIDASIAMDMVMEVGFLRHTMPASLWKAMRWLNIGPERKLHEAKKVLHRFVVHTIERRKTTRENAGHDEDEEHIFTTNYHNFPKGAEFAAIFDIMAGGLFTIDGELWHQRRVKFVGVISSPWFTDRVAAHCRDKVKDHLLPLLARMASTATSFDMQELMVRLMFDMTATAVFGVDPGFLSLDMPPIDASIAMDMVMEVGFLRHTMPASLWKAMRWLNIGPERKLHEAKKVLHRFVVHTIERRKTTRENAGHDEDEEVGGDILASYINDPDFANDDLLRATLINFMIAGRDTIGTTLPWIFYH</sequence>
<dbReference type="STRING" id="4572.M7YND8"/>
<evidence type="ECO:0000256" key="1">
    <source>
        <dbReference type="ARBA" id="ARBA00010617"/>
    </source>
</evidence>
<organism evidence="5">
    <name type="scientific">Triticum urartu</name>
    <name type="common">Red wild einkorn</name>
    <name type="synonym">Crithodium urartu</name>
    <dbReference type="NCBI Taxonomy" id="4572"/>
    <lineage>
        <taxon>Eukaryota</taxon>
        <taxon>Viridiplantae</taxon>
        <taxon>Streptophyta</taxon>
        <taxon>Embryophyta</taxon>
        <taxon>Tracheophyta</taxon>
        <taxon>Spermatophyta</taxon>
        <taxon>Magnoliopsida</taxon>
        <taxon>Liliopsida</taxon>
        <taxon>Poales</taxon>
        <taxon>Poaceae</taxon>
        <taxon>BOP clade</taxon>
        <taxon>Pooideae</taxon>
        <taxon>Triticodae</taxon>
        <taxon>Triticeae</taxon>
        <taxon>Triticinae</taxon>
        <taxon>Triticum</taxon>
    </lineage>
</organism>
<evidence type="ECO:0000256" key="2">
    <source>
        <dbReference type="ARBA" id="ARBA00022723"/>
    </source>
</evidence>
<dbReference type="InterPro" id="IPR036396">
    <property type="entry name" value="Cyt_P450_sf"/>
</dbReference>
<gene>
    <name evidence="5" type="ORF">TRIUR3_09950</name>
</gene>
<dbReference type="OMA" id="LFNMFAA"/>
<proteinExistence type="inferred from homology"/>
<dbReference type="PANTHER" id="PTHR24296">
    <property type="entry name" value="CYTOCHROME P450"/>
    <property type="match status" value="1"/>
</dbReference>
<dbReference type="EMBL" id="KD212154">
    <property type="protein sequence ID" value="EMS52043.1"/>
    <property type="molecule type" value="Genomic_DNA"/>
</dbReference>